<feature type="non-terminal residue" evidence="1">
    <location>
        <position position="99"/>
    </location>
</feature>
<evidence type="ECO:0008006" key="3">
    <source>
        <dbReference type="Google" id="ProtNLM"/>
    </source>
</evidence>
<dbReference type="InterPro" id="IPR012340">
    <property type="entry name" value="NA-bd_OB-fold"/>
</dbReference>
<protein>
    <recommendedName>
        <fullName evidence="3">Replication factor A C-terminal domain-containing protein</fullName>
    </recommendedName>
</protein>
<sequence length="99" mass="11054">MRYKVKIRIMDKTANAAFILWDTACQELFGKKAATIVGDMKGEDGFPLEILNLIEKKVICLAQVQNDSTKRGEVAFSVQKIKLEKDINAQEPGESSHAK</sequence>
<dbReference type="Proteomes" id="UP001152523">
    <property type="component" value="Unassembled WGS sequence"/>
</dbReference>
<dbReference type="Gene3D" id="2.40.50.140">
    <property type="entry name" value="Nucleic acid-binding proteins"/>
    <property type="match status" value="1"/>
</dbReference>
<accession>A0AAV0EEZ5</accession>
<organism evidence="1 2">
    <name type="scientific">Cuscuta epithymum</name>
    <dbReference type="NCBI Taxonomy" id="186058"/>
    <lineage>
        <taxon>Eukaryota</taxon>
        <taxon>Viridiplantae</taxon>
        <taxon>Streptophyta</taxon>
        <taxon>Embryophyta</taxon>
        <taxon>Tracheophyta</taxon>
        <taxon>Spermatophyta</taxon>
        <taxon>Magnoliopsida</taxon>
        <taxon>eudicotyledons</taxon>
        <taxon>Gunneridae</taxon>
        <taxon>Pentapetalae</taxon>
        <taxon>asterids</taxon>
        <taxon>lamiids</taxon>
        <taxon>Solanales</taxon>
        <taxon>Convolvulaceae</taxon>
        <taxon>Cuscuteae</taxon>
        <taxon>Cuscuta</taxon>
        <taxon>Cuscuta subgen. Cuscuta</taxon>
    </lineage>
</organism>
<dbReference type="SUPFAM" id="SSF50249">
    <property type="entry name" value="Nucleic acid-binding proteins"/>
    <property type="match status" value="1"/>
</dbReference>
<proteinExistence type="predicted"/>
<dbReference type="AlphaFoldDB" id="A0AAV0EEZ5"/>
<evidence type="ECO:0000313" key="1">
    <source>
        <dbReference type="EMBL" id="CAH9121837.1"/>
    </source>
</evidence>
<dbReference type="EMBL" id="CAMAPF010000921">
    <property type="protein sequence ID" value="CAH9121837.1"/>
    <property type="molecule type" value="Genomic_DNA"/>
</dbReference>
<keyword evidence="2" id="KW-1185">Reference proteome</keyword>
<reference evidence="1" key="1">
    <citation type="submission" date="2022-07" db="EMBL/GenBank/DDBJ databases">
        <authorList>
            <person name="Macas J."/>
            <person name="Novak P."/>
            <person name="Neumann P."/>
        </authorList>
    </citation>
    <scope>NUCLEOTIDE SEQUENCE</scope>
</reference>
<comment type="caution">
    <text evidence="1">The sequence shown here is derived from an EMBL/GenBank/DDBJ whole genome shotgun (WGS) entry which is preliminary data.</text>
</comment>
<evidence type="ECO:0000313" key="2">
    <source>
        <dbReference type="Proteomes" id="UP001152523"/>
    </source>
</evidence>
<name>A0AAV0EEZ5_9ASTE</name>
<gene>
    <name evidence="1" type="ORF">CEPIT_LOCUS24014</name>
</gene>